<organism evidence="1">
    <name type="scientific">Picea sitchensis</name>
    <name type="common">Sitka spruce</name>
    <name type="synonym">Pinus sitchensis</name>
    <dbReference type="NCBI Taxonomy" id="3332"/>
    <lineage>
        <taxon>Eukaryota</taxon>
        <taxon>Viridiplantae</taxon>
        <taxon>Streptophyta</taxon>
        <taxon>Embryophyta</taxon>
        <taxon>Tracheophyta</taxon>
        <taxon>Spermatophyta</taxon>
        <taxon>Pinopsida</taxon>
        <taxon>Pinidae</taxon>
        <taxon>Conifers I</taxon>
        <taxon>Pinales</taxon>
        <taxon>Pinaceae</taxon>
        <taxon>Picea</taxon>
    </lineage>
</organism>
<reference evidence="1" key="1">
    <citation type="submission" date="2010-04" db="EMBL/GenBank/DDBJ databases">
        <authorList>
            <person name="Reid K.E."/>
            <person name="Liao N."/>
            <person name="Chan S."/>
            <person name="Docking R."/>
            <person name="Taylor G."/>
            <person name="Moore R."/>
            <person name="Mayo M."/>
            <person name="Munro S."/>
            <person name="King J."/>
            <person name="Yanchuk A."/>
            <person name="Holt R."/>
            <person name="Jones S."/>
            <person name="Marra M."/>
            <person name="Ritland C.E."/>
            <person name="Ritland K."/>
            <person name="Bohlmann J."/>
        </authorList>
    </citation>
    <scope>NUCLEOTIDE SEQUENCE</scope>
    <source>
        <tissue evidence="1">Bud</tissue>
    </source>
</reference>
<evidence type="ECO:0000313" key="1">
    <source>
        <dbReference type="EMBL" id="ADE76704.1"/>
    </source>
</evidence>
<proteinExistence type="evidence at transcript level"/>
<protein>
    <submittedName>
        <fullName evidence="1">Uncharacterized protein</fullName>
    </submittedName>
</protein>
<dbReference type="EMBL" id="BT123382">
    <property type="protein sequence ID" value="ADE76704.1"/>
    <property type="molecule type" value="mRNA"/>
</dbReference>
<accession>D5AAY5</accession>
<sequence length="61" mass="7610">MILASISVLFTSYKQRKHHFHCPKLHRLRNTNLFRLSHFMNVQYRQRNCSQNCKWRNQKTY</sequence>
<dbReference type="AlphaFoldDB" id="D5AAY5"/>
<name>D5AAY5_PICSI</name>